<evidence type="ECO:0000313" key="5">
    <source>
        <dbReference type="Proteomes" id="UP000038622"/>
    </source>
</evidence>
<dbReference type="InterPro" id="IPR004919">
    <property type="entry name" value="GmrSD_N"/>
</dbReference>
<dbReference type="Proteomes" id="UP000045175">
    <property type="component" value="Unassembled WGS sequence"/>
</dbReference>
<dbReference type="Proteomes" id="UP000041394">
    <property type="component" value="Unassembled WGS sequence"/>
</dbReference>
<sequence length="568" mass="65936">MSFCNYDEKGFLQLVQFLQQGEYQIPRFQRDFVWSKDQVAKFIDSLVRGFPTGSFVVWRTKERLQTNRRIGKVYIREPKTDECIHYVLDGQQRMTALFVVYQGLQIERKRKKDHYQEKNTKKDGLQDKLQKIDNYQDIMLRLEADEEKDFCFVRDLKAETGALAVSVYDLITQSILEVQEKYNLSLKEAKRFDEFKKRIENYRFPIVSIDNAPLEKIVEIFARINTGGTKLTPFEVMCAKFYSPAKTDSSQSVILKPRFDLQERFENLTDELGRLDYAFNQPMVVLQLISHLLHKDAPNLKARISIPTILKLEPEKVQEQWDFIAPCFTYAAHLLKHDLKIPSFDFLPSVGSFMLMAYFYALSGHKSPNARQIADLRRLFFRGAFFANNIGGDTLLKQLALVECIYTEKPIDFKKELPFYSITKEFLTEEKINIKSGLHRGILCVLASLGPCDFDNNGRVVLDNLFLQNAHKRNLHHFFPKNHLKHTAPALNPDAIANITFLSARLNQEIKDKSPALYVPNFQAKNPNLEKTLQGHLIDIKSPQVLENYQDFLKLRAAMILDKIKELA</sequence>
<dbReference type="EMBL" id="CDMN01000034">
    <property type="protein sequence ID" value="CRF44256.1"/>
    <property type="molecule type" value="Genomic_DNA"/>
</dbReference>
<evidence type="ECO:0000259" key="1">
    <source>
        <dbReference type="Pfam" id="PF03235"/>
    </source>
</evidence>
<accession>A0A0K2XDE5</accession>
<dbReference type="RefSeq" id="WP_053941364.1">
    <property type="nucleotide sequence ID" value="NZ_CDMH01000044.1"/>
</dbReference>
<gene>
    <name evidence="2" type="ORF">HAL011_03960</name>
    <name evidence="3" type="ORF">HAL013_09530</name>
    <name evidence="4" type="ORF">HAL09_08320</name>
</gene>
<dbReference type="EMBL" id="CDML01000011">
    <property type="protein sequence ID" value="CRF40634.1"/>
    <property type="molecule type" value="Genomic_DNA"/>
</dbReference>
<proteinExistence type="predicted"/>
<dbReference type="PANTHER" id="PTHR37292">
    <property type="entry name" value="VNG6097C"/>
    <property type="match status" value="1"/>
</dbReference>
<reference evidence="3" key="1">
    <citation type="submission" date="2014-12" db="EMBL/GenBank/DDBJ databases">
        <title>Whole genome sequences of four Staphylococcus schleiferi canine isolates.</title>
        <authorList>
            <person name="Misic A.M."/>
            <person name="Cain C."/>
            <person name="Morris D.O."/>
            <person name="Rankin S."/>
            <person name="Beiting D."/>
        </authorList>
    </citation>
    <scope>NUCLEOTIDE SEQUENCE</scope>
    <source>
        <strain evidence="2">ASB11</strain>
        <strain evidence="3">ASB13</strain>
        <strain evidence="4">ASB9</strain>
    </source>
</reference>
<dbReference type="EMBL" id="CDMH01000044">
    <property type="protein sequence ID" value="CRF42749.1"/>
    <property type="molecule type" value="Genomic_DNA"/>
</dbReference>
<evidence type="ECO:0000313" key="4">
    <source>
        <dbReference type="EMBL" id="CRF44256.1"/>
    </source>
</evidence>
<evidence type="ECO:0000313" key="6">
    <source>
        <dbReference type="Proteomes" id="UP000041394"/>
    </source>
</evidence>
<evidence type="ECO:0000313" key="7">
    <source>
        <dbReference type="Proteomes" id="UP000045175"/>
    </source>
</evidence>
<name>A0A0K2XDE5_9HELI</name>
<evidence type="ECO:0000313" key="2">
    <source>
        <dbReference type="EMBL" id="CRF40634.1"/>
    </source>
</evidence>
<organism evidence="3 7">
    <name type="scientific">Helicobacter ailurogastricus</name>
    <dbReference type="NCBI Taxonomy" id="1578720"/>
    <lineage>
        <taxon>Bacteria</taxon>
        <taxon>Pseudomonadati</taxon>
        <taxon>Campylobacterota</taxon>
        <taxon>Epsilonproteobacteria</taxon>
        <taxon>Campylobacterales</taxon>
        <taxon>Helicobacteraceae</taxon>
        <taxon>Helicobacter</taxon>
    </lineage>
</organism>
<dbReference type="STRING" id="1578720.HAL011_03960"/>
<feature type="domain" description="GmrSD restriction endonucleases N-terminal" evidence="1">
    <location>
        <begin position="14"/>
        <end position="241"/>
    </location>
</feature>
<evidence type="ECO:0000313" key="3">
    <source>
        <dbReference type="EMBL" id="CRF42749.1"/>
    </source>
</evidence>
<dbReference type="Pfam" id="PF03235">
    <property type="entry name" value="GmrSD_N"/>
    <property type="match status" value="1"/>
</dbReference>
<dbReference type="OrthoDB" id="9798761at2"/>
<dbReference type="Proteomes" id="UP000038622">
    <property type="component" value="Unassembled WGS sequence"/>
</dbReference>
<reference evidence="5" key="2">
    <citation type="submission" date="2014-12" db="EMBL/GenBank/DDBJ databases">
        <authorList>
            <person name="Smet A."/>
        </authorList>
    </citation>
    <scope>NUCLEOTIDE SEQUENCE [LARGE SCALE GENOMIC DNA]</scope>
</reference>
<reference evidence="6 7" key="3">
    <citation type="submission" date="2014-12" db="EMBL/GenBank/DDBJ databases">
        <authorList>
            <person name="Jaenicke S."/>
        </authorList>
    </citation>
    <scope>NUCLEOTIDE SEQUENCE [LARGE SCALE GENOMIC DNA]</scope>
</reference>
<keyword evidence="5" id="KW-1185">Reference proteome</keyword>
<dbReference type="PANTHER" id="PTHR37292:SF2">
    <property type="entry name" value="DUF262 DOMAIN-CONTAINING PROTEIN"/>
    <property type="match status" value="1"/>
</dbReference>
<protein>
    <recommendedName>
        <fullName evidence="1">GmrSD restriction endonucleases N-terminal domain-containing protein</fullName>
    </recommendedName>
</protein>
<dbReference type="AlphaFoldDB" id="A0A0K2XDE5"/>